<dbReference type="Pfam" id="PF11148">
    <property type="entry name" value="DUF2922"/>
    <property type="match status" value="1"/>
</dbReference>
<dbReference type="EMBL" id="JACBYF010000021">
    <property type="protein sequence ID" value="NYS47996.1"/>
    <property type="molecule type" value="Genomic_DNA"/>
</dbReference>
<protein>
    <submittedName>
        <fullName evidence="1">DUF2922 domain-containing protein</fullName>
    </submittedName>
</protein>
<sequence>MTKQLVMTFNTEDNKTFRVTIKNPKDSLERSTINQVAEKIVSTRIFNNSKRVVKSLKKVAYVTRDENVVE</sequence>
<accession>A0ABX2T4S2</accession>
<evidence type="ECO:0000313" key="2">
    <source>
        <dbReference type="Proteomes" id="UP000531840"/>
    </source>
</evidence>
<evidence type="ECO:0000313" key="1">
    <source>
        <dbReference type="EMBL" id="NYS47996.1"/>
    </source>
</evidence>
<comment type="caution">
    <text evidence="1">The sequence shown here is derived from an EMBL/GenBank/DDBJ whole genome shotgun (WGS) entry which is preliminary data.</text>
</comment>
<gene>
    <name evidence="1" type="ORF">HZY85_07405</name>
</gene>
<organism evidence="1 2">
    <name type="scientific">Gemelliphila palaticanis</name>
    <dbReference type="NCBI Taxonomy" id="81950"/>
    <lineage>
        <taxon>Bacteria</taxon>
        <taxon>Bacillati</taxon>
        <taxon>Bacillota</taxon>
        <taxon>Bacilli</taxon>
        <taxon>Bacillales</taxon>
        <taxon>Gemellaceae</taxon>
        <taxon>Gemelliphila</taxon>
    </lineage>
</organism>
<dbReference type="Proteomes" id="UP000531840">
    <property type="component" value="Unassembled WGS sequence"/>
</dbReference>
<keyword evidence="2" id="KW-1185">Reference proteome</keyword>
<name>A0ABX2T4S2_9BACL</name>
<dbReference type="RefSeq" id="WP_179941779.1">
    <property type="nucleotide sequence ID" value="NZ_JACBYF010000021.1"/>
</dbReference>
<proteinExistence type="predicted"/>
<dbReference type="InterPro" id="IPR021321">
    <property type="entry name" value="DUF2922"/>
</dbReference>
<reference evidence="1 2" key="1">
    <citation type="submission" date="2020-07" db="EMBL/GenBank/DDBJ databases">
        <title>MOT database genomes.</title>
        <authorList>
            <person name="Joseph S."/>
            <person name="Aduse-Opoku J."/>
            <person name="Hashim A."/>
            <person name="Wade W."/>
            <person name="Curtis M."/>
        </authorList>
    </citation>
    <scope>NUCLEOTIDE SEQUENCE [LARGE SCALE GENOMIC DNA]</scope>
    <source>
        <strain evidence="1 2">CIP 106318</strain>
    </source>
</reference>